<evidence type="ECO:0000313" key="1">
    <source>
        <dbReference type="EMBL" id="MDZ7543808.1"/>
    </source>
</evidence>
<organism evidence="1 2">
    <name type="scientific">Clostridium perfringens</name>
    <dbReference type="NCBI Taxonomy" id="1502"/>
    <lineage>
        <taxon>Bacteria</taxon>
        <taxon>Bacillati</taxon>
        <taxon>Bacillota</taxon>
        <taxon>Clostridia</taxon>
        <taxon>Eubacteriales</taxon>
        <taxon>Clostridiaceae</taxon>
        <taxon>Clostridium</taxon>
    </lineage>
</organism>
<dbReference type="AlphaFoldDB" id="A0AAW9KPA9"/>
<accession>A0AAW9KPA9</accession>
<evidence type="ECO:0008006" key="3">
    <source>
        <dbReference type="Google" id="ProtNLM"/>
    </source>
</evidence>
<gene>
    <name evidence="1" type="ORF">GNF83_22115</name>
</gene>
<dbReference type="Proteomes" id="UP001288944">
    <property type="component" value="Unassembled WGS sequence"/>
</dbReference>
<evidence type="ECO:0000313" key="2">
    <source>
        <dbReference type="Proteomes" id="UP001288944"/>
    </source>
</evidence>
<protein>
    <recommendedName>
        <fullName evidence="3">Right handed beta helix domain-containing protein</fullName>
    </recommendedName>
</protein>
<proteinExistence type="predicted"/>
<dbReference type="EMBL" id="WNUR01001657">
    <property type="protein sequence ID" value="MDZ7543808.1"/>
    <property type="molecule type" value="Genomic_DNA"/>
</dbReference>
<feature type="non-terminal residue" evidence="1">
    <location>
        <position position="126"/>
    </location>
</feature>
<sequence>MDGTIEKANISKDDLEVISNQKSEFARNVFAMGDSTGFKDLYDGQTVVRTVSNQIDFNKLRDIQNNTFDEKEGLVILIGDKQNLVIENNKINGQASQKINKGLIITNGDITIEGEFDFTGNIITTG</sequence>
<reference evidence="1" key="1">
    <citation type="submission" date="2019-11" db="EMBL/GenBank/DDBJ databases">
        <title>Characterization of Clostridium perfringens isolates from swine manure treated agricultural soils.</title>
        <authorList>
            <person name="Wushke S.T."/>
        </authorList>
    </citation>
    <scope>NUCLEOTIDE SEQUENCE</scope>
    <source>
        <strain evidence="1">X62</strain>
    </source>
</reference>
<comment type="caution">
    <text evidence="1">The sequence shown here is derived from an EMBL/GenBank/DDBJ whole genome shotgun (WGS) entry which is preliminary data.</text>
</comment>
<name>A0AAW9KPA9_CLOPF</name>